<dbReference type="Proteomes" id="UP000663879">
    <property type="component" value="Unassembled WGS sequence"/>
</dbReference>
<dbReference type="GO" id="GO:0003676">
    <property type="term" value="F:nucleic acid binding"/>
    <property type="evidence" value="ECO:0007669"/>
    <property type="project" value="InterPro"/>
</dbReference>
<dbReference type="PROSITE" id="PS51195">
    <property type="entry name" value="Q_MOTIF"/>
    <property type="match status" value="1"/>
</dbReference>
<dbReference type="InterPro" id="IPR050079">
    <property type="entry name" value="DEAD_box_RNA_helicase"/>
</dbReference>
<dbReference type="EMBL" id="CAJNOC010005470">
    <property type="protein sequence ID" value="CAF1053280.1"/>
    <property type="molecule type" value="Genomic_DNA"/>
</dbReference>
<dbReference type="SMART" id="SM00487">
    <property type="entry name" value="DEXDc"/>
    <property type="match status" value="1"/>
</dbReference>
<feature type="compositionally biased region" description="Acidic residues" evidence="9">
    <location>
        <begin position="569"/>
        <end position="587"/>
    </location>
</feature>
<keyword evidence="2 7" id="KW-0547">Nucleotide-binding</keyword>
<dbReference type="GO" id="GO:0016787">
    <property type="term" value="F:hydrolase activity"/>
    <property type="evidence" value="ECO:0007669"/>
    <property type="project" value="UniProtKB-KW"/>
</dbReference>
<dbReference type="Gene3D" id="3.40.50.300">
    <property type="entry name" value="P-loop containing nucleotide triphosphate hydrolases"/>
    <property type="match status" value="2"/>
</dbReference>
<evidence type="ECO:0000259" key="11">
    <source>
        <dbReference type="PROSITE" id="PS51194"/>
    </source>
</evidence>
<sequence>MSKIQKSVFNPDFSFDLNDDQKTTNNPDDESKINEKKKLKKQNYLKNKGSEESSEDENNSDSEEIITKEDTLRIKPQSLKNITQNKSEFFEELNKDDLQSEYGSFEEMNVSKPLIKALNQMGMCKPTPIQAAAIPTALMGKDICACAVTGSGKTLSFMLPALERLLYKPKFPQVTRVLVLTPTRELAAQICKVTRDLSQFTNINTVLCAGGFDIKTQEASLRLGPDICIATPGRLIDHLHNTPCFNLETVEILILDEADRMLDECFAEQLKEVMRLCSKTHQTMLFSATMTDTVEELVNLSLKRPVRIFLNQNVDVTPLLKQEFVRLRDASERNREVILAALVQRKFNDRCIVFVRTKSDCHKISLLLNLLDIKAGELHGGLTQTQRLEKLNEFKEDKLNVLVATDLASRGLDIANVKTVINFSMPMTFKHYIHRVGRTARAKNSGRSISLVSEQDRWLVKEIVKSSKEPVKCRVIPLDVIEFYRSKINEIRVDLEDKLNEERSEKLMDKMEKDLGRAKNKIDGEQSKTSGGVKRTWLKGVDYKTGELLANKKKKVNETKNKKVNNSEDSGDDSETNFDVDNDDNDYIDDKAEQKRGGKNTKKQQKSVNDNILSKNFRKSTGNKKFSKKK</sequence>
<keyword evidence="8" id="KW-0175">Coiled coil</keyword>
<feature type="region of interest" description="Disordered" evidence="9">
    <location>
        <begin position="1"/>
        <end position="69"/>
    </location>
</feature>
<dbReference type="Pfam" id="PF00271">
    <property type="entry name" value="Helicase_C"/>
    <property type="match status" value="1"/>
</dbReference>
<evidence type="ECO:0000256" key="7">
    <source>
        <dbReference type="RuleBase" id="RU000492"/>
    </source>
</evidence>
<keyword evidence="14" id="KW-1185">Reference proteome</keyword>
<dbReference type="CDD" id="cd18787">
    <property type="entry name" value="SF2_C_DEAD"/>
    <property type="match status" value="1"/>
</dbReference>
<gene>
    <name evidence="13" type="ORF">OXX778_LOCUS18931</name>
</gene>
<proteinExistence type="inferred from homology"/>
<feature type="domain" description="Helicase C-terminal" evidence="11">
    <location>
        <begin position="319"/>
        <end position="499"/>
    </location>
</feature>
<dbReference type="InterPro" id="IPR011545">
    <property type="entry name" value="DEAD/DEAH_box_helicase_dom"/>
</dbReference>
<dbReference type="GO" id="GO:0003724">
    <property type="term" value="F:RNA helicase activity"/>
    <property type="evidence" value="ECO:0007669"/>
    <property type="project" value="UniProtKB-EC"/>
</dbReference>
<evidence type="ECO:0000256" key="5">
    <source>
        <dbReference type="ARBA" id="ARBA00022840"/>
    </source>
</evidence>
<dbReference type="AlphaFoldDB" id="A0A814KJH2"/>
<feature type="coiled-coil region" evidence="8">
    <location>
        <begin position="481"/>
        <end position="528"/>
    </location>
</feature>
<comment type="caution">
    <text evidence="13">The sequence shown here is derived from an EMBL/GenBank/DDBJ whole genome shotgun (WGS) entry which is preliminary data.</text>
</comment>
<dbReference type="InterPro" id="IPR014001">
    <property type="entry name" value="Helicase_ATP-bd"/>
</dbReference>
<dbReference type="PANTHER" id="PTHR47959">
    <property type="entry name" value="ATP-DEPENDENT RNA HELICASE RHLE-RELATED"/>
    <property type="match status" value="1"/>
</dbReference>
<feature type="region of interest" description="Disordered" evidence="9">
    <location>
        <begin position="558"/>
        <end position="630"/>
    </location>
</feature>
<dbReference type="Pfam" id="PF00270">
    <property type="entry name" value="DEAD"/>
    <property type="match status" value="1"/>
</dbReference>
<dbReference type="PANTHER" id="PTHR47959:SF1">
    <property type="entry name" value="ATP-DEPENDENT RNA HELICASE DBPA"/>
    <property type="match status" value="1"/>
</dbReference>
<evidence type="ECO:0000256" key="2">
    <source>
        <dbReference type="ARBA" id="ARBA00022741"/>
    </source>
</evidence>
<dbReference type="PROSITE" id="PS51192">
    <property type="entry name" value="HELICASE_ATP_BIND_1"/>
    <property type="match status" value="1"/>
</dbReference>
<feature type="domain" description="DEAD-box RNA helicase Q" evidence="12">
    <location>
        <begin position="103"/>
        <end position="131"/>
    </location>
</feature>
<keyword evidence="5 7" id="KW-0067">ATP-binding</keyword>
<dbReference type="GO" id="GO:0005524">
    <property type="term" value="F:ATP binding"/>
    <property type="evidence" value="ECO:0007669"/>
    <property type="project" value="UniProtKB-KW"/>
</dbReference>
<dbReference type="OrthoDB" id="10259843at2759"/>
<feature type="domain" description="Helicase ATP-binding" evidence="10">
    <location>
        <begin position="134"/>
        <end position="308"/>
    </location>
</feature>
<dbReference type="SMART" id="SM00490">
    <property type="entry name" value="HELICc"/>
    <property type="match status" value="1"/>
</dbReference>
<dbReference type="CDD" id="cd17947">
    <property type="entry name" value="DEADc_DDX27"/>
    <property type="match status" value="1"/>
</dbReference>
<dbReference type="PROSITE" id="PS51194">
    <property type="entry name" value="HELICASE_CTER"/>
    <property type="match status" value="1"/>
</dbReference>
<feature type="compositionally biased region" description="Acidic residues" evidence="9">
    <location>
        <begin position="52"/>
        <end position="64"/>
    </location>
</feature>
<dbReference type="InterPro" id="IPR001650">
    <property type="entry name" value="Helicase_C-like"/>
</dbReference>
<dbReference type="GO" id="GO:0005829">
    <property type="term" value="C:cytosol"/>
    <property type="evidence" value="ECO:0007669"/>
    <property type="project" value="TreeGrafter"/>
</dbReference>
<feature type="short sequence motif" description="Q motif" evidence="6">
    <location>
        <begin position="103"/>
        <end position="131"/>
    </location>
</feature>
<dbReference type="EC" id="3.6.4.13" evidence="1"/>
<comment type="similarity">
    <text evidence="7">Belongs to the DEAD box helicase family.</text>
</comment>
<dbReference type="PROSITE" id="PS00039">
    <property type="entry name" value="DEAD_ATP_HELICASE"/>
    <property type="match status" value="1"/>
</dbReference>
<accession>A0A814KJH2</accession>
<evidence type="ECO:0000256" key="1">
    <source>
        <dbReference type="ARBA" id="ARBA00012552"/>
    </source>
</evidence>
<name>A0A814KJH2_9BILA</name>
<dbReference type="InterPro" id="IPR027417">
    <property type="entry name" value="P-loop_NTPase"/>
</dbReference>
<keyword evidence="3 7" id="KW-0378">Hydrolase</keyword>
<reference evidence="13" key="1">
    <citation type="submission" date="2021-02" db="EMBL/GenBank/DDBJ databases">
        <authorList>
            <person name="Nowell W R."/>
        </authorList>
    </citation>
    <scope>NUCLEOTIDE SEQUENCE</scope>
    <source>
        <strain evidence="13">Ploen Becks lab</strain>
    </source>
</reference>
<evidence type="ECO:0000256" key="3">
    <source>
        <dbReference type="ARBA" id="ARBA00022801"/>
    </source>
</evidence>
<dbReference type="InterPro" id="IPR000629">
    <property type="entry name" value="RNA-helicase_DEAD-box_CS"/>
</dbReference>
<evidence type="ECO:0000259" key="10">
    <source>
        <dbReference type="PROSITE" id="PS51192"/>
    </source>
</evidence>
<evidence type="ECO:0000259" key="12">
    <source>
        <dbReference type="PROSITE" id="PS51195"/>
    </source>
</evidence>
<evidence type="ECO:0000313" key="14">
    <source>
        <dbReference type="Proteomes" id="UP000663879"/>
    </source>
</evidence>
<evidence type="ECO:0000256" key="6">
    <source>
        <dbReference type="PROSITE-ProRule" id="PRU00552"/>
    </source>
</evidence>
<evidence type="ECO:0000256" key="8">
    <source>
        <dbReference type="SAM" id="Coils"/>
    </source>
</evidence>
<evidence type="ECO:0000256" key="9">
    <source>
        <dbReference type="SAM" id="MobiDB-lite"/>
    </source>
</evidence>
<organism evidence="13 14">
    <name type="scientific">Brachionus calyciflorus</name>
    <dbReference type="NCBI Taxonomy" id="104777"/>
    <lineage>
        <taxon>Eukaryota</taxon>
        <taxon>Metazoa</taxon>
        <taxon>Spiralia</taxon>
        <taxon>Gnathifera</taxon>
        <taxon>Rotifera</taxon>
        <taxon>Eurotatoria</taxon>
        <taxon>Monogononta</taxon>
        <taxon>Pseudotrocha</taxon>
        <taxon>Ploima</taxon>
        <taxon>Brachionidae</taxon>
        <taxon>Brachionus</taxon>
    </lineage>
</organism>
<protein>
    <recommendedName>
        <fullName evidence="1">RNA helicase</fullName>
        <ecNumber evidence="1">3.6.4.13</ecNumber>
    </recommendedName>
</protein>
<dbReference type="InterPro" id="IPR014014">
    <property type="entry name" value="RNA_helicase_DEAD_Q_motif"/>
</dbReference>
<evidence type="ECO:0000256" key="4">
    <source>
        <dbReference type="ARBA" id="ARBA00022806"/>
    </source>
</evidence>
<feature type="compositionally biased region" description="Basic residues" evidence="9">
    <location>
        <begin position="616"/>
        <end position="630"/>
    </location>
</feature>
<dbReference type="SUPFAM" id="SSF52540">
    <property type="entry name" value="P-loop containing nucleoside triphosphate hydrolases"/>
    <property type="match status" value="2"/>
</dbReference>
<evidence type="ECO:0000313" key="13">
    <source>
        <dbReference type="EMBL" id="CAF1053280.1"/>
    </source>
</evidence>
<keyword evidence="4 7" id="KW-0347">Helicase</keyword>